<reference evidence="4 5" key="1">
    <citation type="journal article" date="2024" name="Commun. Biol.">
        <title>Comparative genomic analysis of thermophilic fungi reveals convergent evolutionary adaptations and gene losses.</title>
        <authorList>
            <person name="Steindorff A.S."/>
            <person name="Aguilar-Pontes M.V."/>
            <person name="Robinson A.J."/>
            <person name="Andreopoulos B."/>
            <person name="LaButti K."/>
            <person name="Kuo A."/>
            <person name="Mondo S."/>
            <person name="Riley R."/>
            <person name="Otillar R."/>
            <person name="Haridas S."/>
            <person name="Lipzen A."/>
            <person name="Grimwood J."/>
            <person name="Schmutz J."/>
            <person name="Clum A."/>
            <person name="Reid I.D."/>
            <person name="Moisan M.C."/>
            <person name="Butler G."/>
            <person name="Nguyen T.T.M."/>
            <person name="Dewar K."/>
            <person name="Conant G."/>
            <person name="Drula E."/>
            <person name="Henrissat B."/>
            <person name="Hansel C."/>
            <person name="Singer S."/>
            <person name="Hutchinson M.I."/>
            <person name="de Vries R.P."/>
            <person name="Natvig D.O."/>
            <person name="Powell A.J."/>
            <person name="Tsang A."/>
            <person name="Grigoriev I.V."/>
        </authorList>
    </citation>
    <scope>NUCLEOTIDE SEQUENCE [LARGE SCALE GENOMIC DNA]</scope>
    <source>
        <strain evidence="4 5">CBS 494.80</strain>
    </source>
</reference>
<evidence type="ECO:0000256" key="3">
    <source>
        <dbReference type="SAM" id="SignalP"/>
    </source>
</evidence>
<evidence type="ECO:0000256" key="2">
    <source>
        <dbReference type="SAM" id="Phobius"/>
    </source>
</evidence>
<keyword evidence="2" id="KW-0812">Transmembrane</keyword>
<feature type="chain" id="PRO_5046813385" evidence="3">
    <location>
        <begin position="24"/>
        <end position="488"/>
    </location>
</feature>
<evidence type="ECO:0000313" key="4">
    <source>
        <dbReference type="EMBL" id="KAL2070503.1"/>
    </source>
</evidence>
<proteinExistence type="predicted"/>
<dbReference type="EMBL" id="JAZHXI010000006">
    <property type="protein sequence ID" value="KAL2070503.1"/>
    <property type="molecule type" value="Genomic_DNA"/>
</dbReference>
<dbReference type="Proteomes" id="UP001595075">
    <property type="component" value="Unassembled WGS sequence"/>
</dbReference>
<gene>
    <name evidence="4" type="ORF">VTL71DRAFT_13529</name>
</gene>
<evidence type="ECO:0000313" key="5">
    <source>
        <dbReference type="Proteomes" id="UP001595075"/>
    </source>
</evidence>
<comment type="caution">
    <text evidence="4">The sequence shown here is derived from an EMBL/GenBank/DDBJ whole genome shotgun (WGS) entry which is preliminary data.</text>
</comment>
<organism evidence="4 5">
    <name type="scientific">Oculimacula yallundae</name>
    <dbReference type="NCBI Taxonomy" id="86028"/>
    <lineage>
        <taxon>Eukaryota</taxon>
        <taxon>Fungi</taxon>
        <taxon>Dikarya</taxon>
        <taxon>Ascomycota</taxon>
        <taxon>Pezizomycotina</taxon>
        <taxon>Leotiomycetes</taxon>
        <taxon>Helotiales</taxon>
        <taxon>Ploettnerulaceae</taxon>
        <taxon>Oculimacula</taxon>
    </lineage>
</organism>
<feature type="region of interest" description="Disordered" evidence="1">
    <location>
        <begin position="421"/>
        <end position="488"/>
    </location>
</feature>
<keyword evidence="2" id="KW-1133">Transmembrane helix</keyword>
<name>A0ABR4CKM1_9HELO</name>
<feature type="transmembrane region" description="Helical" evidence="2">
    <location>
        <begin position="382"/>
        <end position="401"/>
    </location>
</feature>
<sequence length="488" mass="53550">MLRFRLAVKSLSLWSLILPAVCARICGNETGTLGAITVWSQEDADIKLAGCTTLLDNLIIGHNFTGDFVLHGVQNLTRGVRTSDGTWWDDPEETGEGAPEFTSFTAPDLIEAGYYGISLNASSLKSVSFEKLQKAYSIKLVFQTTGGSMNFPALEFIIRGLVVNGIFGSMNFQSLTNVGSISLGSSQSSSFYQATRSKYGSNPPTEIDFPSLVNCSELTLTGNLSRVSIPKLEAIADFPWSDGYNNYHGGLSVYTYGSPFSLSLPLLWNASEVNLAGTFANFSFPALKKLDEFNLRSELPMDVDLSPLENVDRIYFIGNVTGYNITSLQSIKVLTMQSDLNLRCGRAKKKWIQLYPGEADKKYMSGFYCYEKQKKPFPGTKVGIGLGIGIPVILIVALVYWRGKRERKLNAAKDQLPDYETEMETRRTGGGEVLPEYVPSGDRRSTGGASTVSALSDMARPTETPRERPPGYEASHTQEAAHLLQRST</sequence>
<evidence type="ECO:0000256" key="1">
    <source>
        <dbReference type="SAM" id="MobiDB-lite"/>
    </source>
</evidence>
<feature type="signal peptide" evidence="3">
    <location>
        <begin position="1"/>
        <end position="23"/>
    </location>
</feature>
<accession>A0ABR4CKM1</accession>
<keyword evidence="5" id="KW-1185">Reference proteome</keyword>
<protein>
    <submittedName>
        <fullName evidence="4">Uncharacterized protein</fullName>
    </submittedName>
</protein>
<keyword evidence="2" id="KW-0472">Membrane</keyword>
<keyword evidence="3" id="KW-0732">Signal</keyword>